<gene>
    <name evidence="1" type="ORF">MNOR_LOCUS24765</name>
</gene>
<sequence length="366" mass="41779">MLCDRNDMFNKIKNWLSDTNPAPEEILKTIAAPDQDCVTHVLVGLAILEHIAAVVPRIVIKTDWENVIWTVIQTFENAHATTCKFRHRIKTFIANALCSPSTCPDPYIRIEMMGSFFSFGCMLIMCKDSDLAKIAEAFVTVMTDINIDALEVHLGSNLFCNAKNVKDLMNSLLTRGHLSHIGERILDQIEHNKPRRELYFFINIIKLIGRLSLTASNKIWNSKHFKQPISCKLFLLCSCISLLNNGLDHLFNEDSAKFRKVCQHSILLPYITNSISEITHSILTIHSQILSSKEMVKYTWKVQIIQAIRLRDILLEELELPTCANNLPAMHLQWQHGGYRPPFLQNFMNTVSTCKNGVLHSSNIYK</sequence>
<protein>
    <submittedName>
        <fullName evidence="1">Uncharacterized protein</fullName>
    </submittedName>
</protein>
<evidence type="ECO:0000313" key="1">
    <source>
        <dbReference type="EMBL" id="CAL4124787.1"/>
    </source>
</evidence>
<reference evidence="1 2" key="1">
    <citation type="submission" date="2024-05" db="EMBL/GenBank/DDBJ databases">
        <authorList>
            <person name="Wallberg A."/>
        </authorList>
    </citation>
    <scope>NUCLEOTIDE SEQUENCE [LARGE SCALE GENOMIC DNA]</scope>
</reference>
<dbReference type="EMBL" id="CAXKWB010022996">
    <property type="protein sequence ID" value="CAL4124787.1"/>
    <property type="molecule type" value="Genomic_DNA"/>
</dbReference>
<proteinExistence type="predicted"/>
<dbReference type="AlphaFoldDB" id="A0AAV2RJ32"/>
<organism evidence="1 2">
    <name type="scientific">Meganyctiphanes norvegica</name>
    <name type="common">Northern krill</name>
    <name type="synonym">Thysanopoda norvegica</name>
    <dbReference type="NCBI Taxonomy" id="48144"/>
    <lineage>
        <taxon>Eukaryota</taxon>
        <taxon>Metazoa</taxon>
        <taxon>Ecdysozoa</taxon>
        <taxon>Arthropoda</taxon>
        <taxon>Crustacea</taxon>
        <taxon>Multicrustacea</taxon>
        <taxon>Malacostraca</taxon>
        <taxon>Eumalacostraca</taxon>
        <taxon>Eucarida</taxon>
        <taxon>Euphausiacea</taxon>
        <taxon>Euphausiidae</taxon>
        <taxon>Meganyctiphanes</taxon>
    </lineage>
</organism>
<evidence type="ECO:0000313" key="2">
    <source>
        <dbReference type="Proteomes" id="UP001497623"/>
    </source>
</evidence>
<dbReference type="Proteomes" id="UP001497623">
    <property type="component" value="Unassembled WGS sequence"/>
</dbReference>
<keyword evidence="2" id="KW-1185">Reference proteome</keyword>
<comment type="caution">
    <text evidence="1">The sequence shown here is derived from an EMBL/GenBank/DDBJ whole genome shotgun (WGS) entry which is preliminary data.</text>
</comment>
<accession>A0AAV2RJ32</accession>
<name>A0AAV2RJ32_MEGNR</name>